<dbReference type="SUPFAM" id="SSF49764">
    <property type="entry name" value="HSP20-like chaperones"/>
    <property type="match status" value="1"/>
</dbReference>
<dbReference type="Pfam" id="PF00011">
    <property type="entry name" value="HSP20"/>
    <property type="match status" value="1"/>
</dbReference>
<name>A0A5S3PBZ9_9RHOB</name>
<evidence type="ECO:0000313" key="5">
    <source>
        <dbReference type="Proteomes" id="UP000309550"/>
    </source>
</evidence>
<proteinExistence type="inferred from homology"/>
<reference evidence="4 5" key="1">
    <citation type="submission" date="2019-05" db="EMBL/GenBank/DDBJ databases">
        <title>Sulfitobacter sabulilitoris sp. nov., isolated from a marine sand.</title>
        <authorList>
            <person name="Yoon J.-H."/>
        </authorList>
    </citation>
    <scope>NUCLEOTIDE SEQUENCE [LARGE SCALE GENOMIC DNA]</scope>
    <source>
        <strain evidence="4 5">HSMS-29</strain>
    </source>
</reference>
<keyword evidence="5" id="KW-1185">Reference proteome</keyword>
<gene>
    <name evidence="4" type="ORF">FDT80_15145</name>
</gene>
<evidence type="ECO:0000313" key="4">
    <source>
        <dbReference type="EMBL" id="TMM51195.1"/>
    </source>
</evidence>
<sequence>MNRQLLPSSFASKAFQHPFFRSLHDEIDRAFDRFTEGSMLDTPLIKADVTPALDVSETDDAIEITAEIPGVKESDLDVSVTGNTLVLKGEKSTESERSEKNYHLIERQYGSFRRQVPLGFAPDDKDIKATFADGVLTLNIKKPAEIAATTKKIKIAHA</sequence>
<evidence type="ECO:0000259" key="3">
    <source>
        <dbReference type="PROSITE" id="PS01031"/>
    </source>
</evidence>
<evidence type="ECO:0000256" key="1">
    <source>
        <dbReference type="PROSITE-ProRule" id="PRU00285"/>
    </source>
</evidence>
<dbReference type="OrthoDB" id="9808910at2"/>
<organism evidence="4 5">
    <name type="scientific">Sulfitobacter sabulilitoris</name>
    <dbReference type="NCBI Taxonomy" id="2562655"/>
    <lineage>
        <taxon>Bacteria</taxon>
        <taxon>Pseudomonadati</taxon>
        <taxon>Pseudomonadota</taxon>
        <taxon>Alphaproteobacteria</taxon>
        <taxon>Rhodobacterales</taxon>
        <taxon>Roseobacteraceae</taxon>
        <taxon>Sulfitobacter</taxon>
    </lineage>
</organism>
<dbReference type="PANTHER" id="PTHR11527">
    <property type="entry name" value="HEAT-SHOCK PROTEIN 20 FAMILY MEMBER"/>
    <property type="match status" value="1"/>
</dbReference>
<dbReference type="RefSeq" id="WP_138663154.1">
    <property type="nucleotide sequence ID" value="NZ_VANS01000004.1"/>
</dbReference>
<accession>A0A5S3PBZ9</accession>
<feature type="domain" description="SHSP" evidence="3">
    <location>
        <begin position="44"/>
        <end position="158"/>
    </location>
</feature>
<comment type="similarity">
    <text evidence="1 2">Belongs to the small heat shock protein (HSP20) family.</text>
</comment>
<evidence type="ECO:0000256" key="2">
    <source>
        <dbReference type="RuleBase" id="RU003616"/>
    </source>
</evidence>
<dbReference type="PROSITE" id="PS01031">
    <property type="entry name" value="SHSP"/>
    <property type="match status" value="1"/>
</dbReference>
<comment type="caution">
    <text evidence="4">The sequence shown here is derived from an EMBL/GenBank/DDBJ whole genome shotgun (WGS) entry which is preliminary data.</text>
</comment>
<dbReference type="Gene3D" id="2.60.40.790">
    <property type="match status" value="1"/>
</dbReference>
<dbReference type="InterPro" id="IPR008978">
    <property type="entry name" value="HSP20-like_chaperone"/>
</dbReference>
<dbReference type="CDD" id="cd06464">
    <property type="entry name" value="ACD_sHsps-like"/>
    <property type="match status" value="1"/>
</dbReference>
<dbReference type="AlphaFoldDB" id="A0A5S3PBZ9"/>
<protein>
    <submittedName>
        <fullName evidence="4">Hsp20/alpha crystallin family protein</fullName>
    </submittedName>
</protein>
<dbReference type="InterPro" id="IPR031107">
    <property type="entry name" value="Small_HSP"/>
</dbReference>
<dbReference type="InterPro" id="IPR002068">
    <property type="entry name" value="A-crystallin/Hsp20_dom"/>
</dbReference>
<dbReference type="Proteomes" id="UP000309550">
    <property type="component" value="Unassembled WGS sequence"/>
</dbReference>
<dbReference type="EMBL" id="VANS01000004">
    <property type="protein sequence ID" value="TMM51195.1"/>
    <property type="molecule type" value="Genomic_DNA"/>
</dbReference>